<dbReference type="Proteomes" id="UP000448877">
    <property type="component" value="Unassembled WGS sequence"/>
</dbReference>
<reference evidence="1 2" key="1">
    <citation type="journal article" date="2019" name="Nat. Med.">
        <title>A library of human gut bacterial isolates paired with longitudinal multiomics data enables mechanistic microbiome research.</title>
        <authorList>
            <person name="Poyet M."/>
            <person name="Groussin M."/>
            <person name="Gibbons S.M."/>
            <person name="Avila-Pacheco J."/>
            <person name="Jiang X."/>
            <person name="Kearney S.M."/>
            <person name="Perrotta A.R."/>
            <person name="Berdy B."/>
            <person name="Zhao S."/>
            <person name="Lieberman T.D."/>
            <person name="Swanson P.K."/>
            <person name="Smith M."/>
            <person name="Roesemann S."/>
            <person name="Alexander J.E."/>
            <person name="Rich S.A."/>
            <person name="Livny J."/>
            <person name="Vlamakis H."/>
            <person name="Clish C."/>
            <person name="Bullock K."/>
            <person name="Deik A."/>
            <person name="Scott J."/>
            <person name="Pierce K.A."/>
            <person name="Xavier R.J."/>
            <person name="Alm E.J."/>
        </authorList>
    </citation>
    <scope>NUCLEOTIDE SEQUENCE [LARGE SCALE GENOMIC DNA]</scope>
    <source>
        <strain evidence="1 2">BIOML-A6</strain>
    </source>
</reference>
<proteinExistence type="predicted"/>
<dbReference type="AlphaFoldDB" id="A0A120A4Q0"/>
<organism evidence="1 2">
    <name type="scientific">Bacteroides cellulosilyticus</name>
    <dbReference type="NCBI Taxonomy" id="246787"/>
    <lineage>
        <taxon>Bacteria</taxon>
        <taxon>Pseudomonadati</taxon>
        <taxon>Bacteroidota</taxon>
        <taxon>Bacteroidia</taxon>
        <taxon>Bacteroidales</taxon>
        <taxon>Bacteroidaceae</taxon>
        <taxon>Bacteroides</taxon>
    </lineage>
</organism>
<comment type="caution">
    <text evidence="1">The sequence shown here is derived from an EMBL/GenBank/DDBJ whole genome shotgun (WGS) entry which is preliminary data.</text>
</comment>
<dbReference type="RefSeq" id="WP_007219388.1">
    <property type="nucleotide sequence ID" value="NZ_CABMLT010000005.1"/>
</dbReference>
<evidence type="ECO:0000313" key="1">
    <source>
        <dbReference type="EMBL" id="KAA5423218.1"/>
    </source>
</evidence>
<sequence>MARLKSTYSTYVAAQEKKGAVTSLSHEATVRIDTRISKAFSSAQKTATVKQLNSVKLMRQRELKGLTGNANF</sequence>
<accession>A0A120A4Q0</accession>
<evidence type="ECO:0000313" key="2">
    <source>
        <dbReference type="Proteomes" id="UP000448877"/>
    </source>
</evidence>
<protein>
    <submittedName>
        <fullName evidence="1">Uncharacterized protein</fullName>
    </submittedName>
</protein>
<name>A0A120A4Q0_9BACE</name>
<gene>
    <name evidence="1" type="ORF">F2Y81_03865</name>
</gene>
<dbReference type="EMBL" id="VVYV01000003">
    <property type="protein sequence ID" value="KAA5423218.1"/>
    <property type="molecule type" value="Genomic_DNA"/>
</dbReference>
<dbReference type="GeneID" id="66305461"/>